<evidence type="ECO:0000313" key="1">
    <source>
        <dbReference type="EMBL" id="GJJ10196.1"/>
    </source>
</evidence>
<gene>
    <name evidence="1" type="ORF">Clacol_004422</name>
</gene>
<organism evidence="1 2">
    <name type="scientific">Clathrus columnatus</name>
    <dbReference type="NCBI Taxonomy" id="1419009"/>
    <lineage>
        <taxon>Eukaryota</taxon>
        <taxon>Fungi</taxon>
        <taxon>Dikarya</taxon>
        <taxon>Basidiomycota</taxon>
        <taxon>Agaricomycotina</taxon>
        <taxon>Agaricomycetes</taxon>
        <taxon>Phallomycetidae</taxon>
        <taxon>Phallales</taxon>
        <taxon>Clathraceae</taxon>
        <taxon>Clathrus</taxon>
    </lineage>
</organism>
<sequence>MTIAFIKPGDLSQNQYNTTFQWNLQYIDKENKIFTLQTIYLPSNIFAPTFKPNTGVVGTPLQSTGLQACETDTPGFYTHSAQSNPYIDIVFQSGPIQGDQDLFDYLKVILDELKATLPNQKWKFLLKERE</sequence>
<dbReference type="EMBL" id="BPWL01000005">
    <property type="protein sequence ID" value="GJJ10196.1"/>
    <property type="molecule type" value="Genomic_DNA"/>
</dbReference>
<keyword evidence="2" id="KW-1185">Reference proteome</keyword>
<protein>
    <submittedName>
        <fullName evidence="1">Uncharacterized protein</fullName>
    </submittedName>
</protein>
<accession>A0AAV5AAZ6</accession>
<reference evidence="1" key="1">
    <citation type="submission" date="2021-10" db="EMBL/GenBank/DDBJ databases">
        <title>De novo Genome Assembly of Clathrus columnatus (Basidiomycota, Fungi) Using Illumina and Nanopore Sequence Data.</title>
        <authorList>
            <person name="Ogiso-Tanaka E."/>
            <person name="Itagaki H."/>
            <person name="Hosoya T."/>
            <person name="Hosaka K."/>
        </authorList>
    </citation>
    <scope>NUCLEOTIDE SEQUENCE</scope>
    <source>
        <strain evidence="1">MO-923</strain>
    </source>
</reference>
<name>A0AAV5AAZ6_9AGAM</name>
<proteinExistence type="predicted"/>
<comment type="caution">
    <text evidence="1">The sequence shown here is derived from an EMBL/GenBank/DDBJ whole genome shotgun (WGS) entry which is preliminary data.</text>
</comment>
<dbReference type="AlphaFoldDB" id="A0AAV5AAZ6"/>
<dbReference type="Proteomes" id="UP001050691">
    <property type="component" value="Unassembled WGS sequence"/>
</dbReference>
<evidence type="ECO:0000313" key="2">
    <source>
        <dbReference type="Proteomes" id="UP001050691"/>
    </source>
</evidence>